<evidence type="ECO:0000313" key="2">
    <source>
        <dbReference type="EMBL" id="MEQ2189819.1"/>
    </source>
</evidence>
<comment type="caution">
    <text evidence="2">The sequence shown here is derived from an EMBL/GenBank/DDBJ whole genome shotgun (WGS) entry which is preliminary data.</text>
</comment>
<gene>
    <name evidence="2" type="ORF">GOODEAATRI_029305</name>
</gene>
<dbReference type="EMBL" id="JAHRIO010094250">
    <property type="protein sequence ID" value="MEQ2189819.1"/>
    <property type="molecule type" value="Genomic_DNA"/>
</dbReference>
<proteinExistence type="predicted"/>
<reference evidence="2 3" key="1">
    <citation type="submission" date="2021-06" db="EMBL/GenBank/DDBJ databases">
        <authorList>
            <person name="Palmer J.M."/>
        </authorList>
    </citation>
    <scope>NUCLEOTIDE SEQUENCE [LARGE SCALE GENOMIC DNA]</scope>
    <source>
        <strain evidence="2 3">GA_2019</strain>
        <tissue evidence="2">Muscle</tissue>
    </source>
</reference>
<feature type="region of interest" description="Disordered" evidence="1">
    <location>
        <begin position="44"/>
        <end position="66"/>
    </location>
</feature>
<keyword evidence="3" id="KW-1185">Reference proteome</keyword>
<evidence type="ECO:0000313" key="3">
    <source>
        <dbReference type="Proteomes" id="UP001476798"/>
    </source>
</evidence>
<protein>
    <submittedName>
        <fullName evidence="2">Uncharacterized protein</fullName>
    </submittedName>
</protein>
<name>A0ABV0Q260_9TELE</name>
<organism evidence="2 3">
    <name type="scientific">Goodea atripinnis</name>
    <dbReference type="NCBI Taxonomy" id="208336"/>
    <lineage>
        <taxon>Eukaryota</taxon>
        <taxon>Metazoa</taxon>
        <taxon>Chordata</taxon>
        <taxon>Craniata</taxon>
        <taxon>Vertebrata</taxon>
        <taxon>Euteleostomi</taxon>
        <taxon>Actinopterygii</taxon>
        <taxon>Neopterygii</taxon>
        <taxon>Teleostei</taxon>
        <taxon>Neoteleostei</taxon>
        <taxon>Acanthomorphata</taxon>
        <taxon>Ovalentaria</taxon>
        <taxon>Atherinomorphae</taxon>
        <taxon>Cyprinodontiformes</taxon>
        <taxon>Goodeidae</taxon>
        <taxon>Goodea</taxon>
    </lineage>
</organism>
<dbReference type="Proteomes" id="UP001476798">
    <property type="component" value="Unassembled WGS sequence"/>
</dbReference>
<accession>A0ABV0Q260</accession>
<evidence type="ECO:0000256" key="1">
    <source>
        <dbReference type="SAM" id="MobiDB-lite"/>
    </source>
</evidence>
<feature type="non-terminal residue" evidence="2">
    <location>
        <position position="108"/>
    </location>
</feature>
<sequence>MGSTPVITRKSNLVTNHQPTGFTAKPRRTAIGCSGGVGLRHPDDCYSNRGNATRPVAPLRTGYGSGRSAPPCSLRRIVTELCLAGHVDREKCADIFPLESSIQGKGHA</sequence>